<dbReference type="PANTHER" id="PTHR45339">
    <property type="entry name" value="HYBRID SIGNAL TRANSDUCTION HISTIDINE KINASE J"/>
    <property type="match status" value="1"/>
</dbReference>
<dbReference type="EMBL" id="FWZU01000007">
    <property type="protein sequence ID" value="SMF41750.1"/>
    <property type="molecule type" value="Genomic_DNA"/>
</dbReference>
<keyword evidence="1 2" id="KW-0597">Phosphoprotein</keyword>
<dbReference type="Pfam" id="PF00072">
    <property type="entry name" value="Response_reg"/>
    <property type="match status" value="1"/>
</dbReference>
<dbReference type="Proteomes" id="UP000192906">
    <property type="component" value="Unassembled WGS sequence"/>
</dbReference>
<evidence type="ECO:0000313" key="4">
    <source>
        <dbReference type="EMBL" id="SMF41750.1"/>
    </source>
</evidence>
<dbReference type="AlphaFoldDB" id="A0A1X7EX70"/>
<evidence type="ECO:0000313" key="5">
    <source>
        <dbReference type="Proteomes" id="UP000192906"/>
    </source>
</evidence>
<keyword evidence="5" id="KW-1185">Reference proteome</keyword>
<dbReference type="GO" id="GO:0000160">
    <property type="term" value="P:phosphorelay signal transduction system"/>
    <property type="evidence" value="ECO:0007669"/>
    <property type="project" value="InterPro"/>
</dbReference>
<evidence type="ECO:0000259" key="3">
    <source>
        <dbReference type="PROSITE" id="PS50110"/>
    </source>
</evidence>
<protein>
    <submittedName>
        <fullName evidence="4">Two-component system, cell cycle response regulator DivK</fullName>
    </submittedName>
</protein>
<feature type="domain" description="Response regulatory" evidence="3">
    <location>
        <begin position="3"/>
        <end position="119"/>
    </location>
</feature>
<dbReference type="RefSeq" id="WP_085104484.1">
    <property type="nucleotide sequence ID" value="NZ_FWZU01000007.1"/>
</dbReference>
<feature type="modified residue" description="4-aspartylphosphate" evidence="2">
    <location>
        <position position="52"/>
    </location>
</feature>
<evidence type="ECO:0000256" key="2">
    <source>
        <dbReference type="PROSITE-ProRule" id="PRU00169"/>
    </source>
</evidence>
<accession>A0A1X7EX70</accession>
<proteinExistence type="predicted"/>
<dbReference type="PROSITE" id="PS50110">
    <property type="entry name" value="RESPONSE_REGULATORY"/>
    <property type="match status" value="1"/>
</dbReference>
<dbReference type="Gene3D" id="3.40.50.2300">
    <property type="match status" value="1"/>
</dbReference>
<gene>
    <name evidence="4" type="ORF">SAMN06295933_3434</name>
</gene>
<evidence type="ECO:0000256" key="1">
    <source>
        <dbReference type="ARBA" id="ARBA00022553"/>
    </source>
</evidence>
<name>A0A1X7EX70_9BACT</name>
<organism evidence="4 5">
    <name type="scientific">Desulfovibrio gilichinskyi</name>
    <dbReference type="NCBI Taxonomy" id="1519643"/>
    <lineage>
        <taxon>Bacteria</taxon>
        <taxon>Pseudomonadati</taxon>
        <taxon>Thermodesulfobacteriota</taxon>
        <taxon>Desulfovibrionia</taxon>
        <taxon>Desulfovibrionales</taxon>
        <taxon>Desulfovibrionaceae</taxon>
        <taxon>Desulfovibrio</taxon>
    </lineage>
</organism>
<dbReference type="PANTHER" id="PTHR45339:SF3">
    <property type="entry name" value="HISTIDINE KINASE"/>
    <property type="match status" value="1"/>
</dbReference>
<dbReference type="InterPro" id="IPR011006">
    <property type="entry name" value="CheY-like_superfamily"/>
</dbReference>
<dbReference type="InterPro" id="IPR001789">
    <property type="entry name" value="Sig_transdc_resp-reg_receiver"/>
</dbReference>
<dbReference type="SMART" id="SM00448">
    <property type="entry name" value="REC"/>
    <property type="match status" value="1"/>
</dbReference>
<reference evidence="5" key="1">
    <citation type="submission" date="2017-04" db="EMBL/GenBank/DDBJ databases">
        <authorList>
            <person name="Varghese N."/>
            <person name="Submissions S."/>
        </authorList>
    </citation>
    <scope>NUCLEOTIDE SEQUENCE [LARGE SCALE GENOMIC DNA]</scope>
    <source>
        <strain evidence="5">K3S</strain>
    </source>
</reference>
<dbReference type="SUPFAM" id="SSF52172">
    <property type="entry name" value="CheY-like"/>
    <property type="match status" value="1"/>
</dbReference>
<dbReference type="STRING" id="1519643.SAMN06295933_3434"/>
<dbReference type="OrthoDB" id="9790791at2"/>
<sequence>MKKILIVEDDLKSCKLVRDLLEVLGFTTIEADNGVTGVRMAESDKPDLILMDVQLPHMNGVDATRALKSNSVTSKIPVIGVSAHSMRGDDAKMLNAGADGYISKPIDTRLLIKTIKDILKID</sequence>